<keyword evidence="2" id="KW-1185">Reference proteome</keyword>
<dbReference type="Proteomes" id="UP000799755">
    <property type="component" value="Unassembled WGS sequence"/>
</dbReference>
<sequence>MKPHLPSHSYFIPIALLLLAHKAHTLCYWPNGIPAEHYFPCSPTSNMCCGEGETCYKDTLCLHSHRSQIEPEHLIQSYWRGACRGPDWKEEGCNEVCVHSWNSGSGPSPLTPCGDDTFCCFLEFQDESCSCRTGVGVFDITAAKPNLELRATRIESRRAGIALGTIAAICLLGFLAFWKYGRFWPRPNGRRWYGQGILDSTPEDEYEDDDGDDEPSVVVSLESPGRIRLRVNPQAAGKSMDHDGRGDA</sequence>
<organism evidence="1 2">
    <name type="scientific">Lindgomyces ingoldianus</name>
    <dbReference type="NCBI Taxonomy" id="673940"/>
    <lineage>
        <taxon>Eukaryota</taxon>
        <taxon>Fungi</taxon>
        <taxon>Dikarya</taxon>
        <taxon>Ascomycota</taxon>
        <taxon>Pezizomycotina</taxon>
        <taxon>Dothideomycetes</taxon>
        <taxon>Pleosporomycetidae</taxon>
        <taxon>Pleosporales</taxon>
        <taxon>Lindgomycetaceae</taxon>
        <taxon>Lindgomyces</taxon>
    </lineage>
</organism>
<reference evidence="1" key="1">
    <citation type="journal article" date="2020" name="Stud. Mycol.">
        <title>101 Dothideomycetes genomes: a test case for predicting lifestyles and emergence of pathogens.</title>
        <authorList>
            <person name="Haridas S."/>
            <person name="Albert R."/>
            <person name="Binder M."/>
            <person name="Bloem J."/>
            <person name="Labutti K."/>
            <person name="Salamov A."/>
            <person name="Andreopoulos B."/>
            <person name="Baker S."/>
            <person name="Barry K."/>
            <person name="Bills G."/>
            <person name="Bluhm B."/>
            <person name="Cannon C."/>
            <person name="Castanera R."/>
            <person name="Culley D."/>
            <person name="Daum C."/>
            <person name="Ezra D."/>
            <person name="Gonzalez J."/>
            <person name="Henrissat B."/>
            <person name="Kuo A."/>
            <person name="Liang C."/>
            <person name="Lipzen A."/>
            <person name="Lutzoni F."/>
            <person name="Magnuson J."/>
            <person name="Mondo S."/>
            <person name="Nolan M."/>
            <person name="Ohm R."/>
            <person name="Pangilinan J."/>
            <person name="Park H.-J."/>
            <person name="Ramirez L."/>
            <person name="Alfaro M."/>
            <person name="Sun H."/>
            <person name="Tritt A."/>
            <person name="Yoshinaga Y."/>
            <person name="Zwiers L.-H."/>
            <person name="Turgeon B."/>
            <person name="Goodwin S."/>
            <person name="Spatafora J."/>
            <person name="Crous P."/>
            <person name="Grigoriev I."/>
        </authorList>
    </citation>
    <scope>NUCLEOTIDE SEQUENCE</scope>
    <source>
        <strain evidence="1">ATCC 200398</strain>
    </source>
</reference>
<comment type="caution">
    <text evidence="1">The sequence shown here is derived from an EMBL/GenBank/DDBJ whole genome shotgun (WGS) entry which is preliminary data.</text>
</comment>
<evidence type="ECO:0000313" key="1">
    <source>
        <dbReference type="EMBL" id="KAF2466910.1"/>
    </source>
</evidence>
<name>A0ACB6QLA4_9PLEO</name>
<protein>
    <submittedName>
        <fullName evidence="1">Uncharacterized protein</fullName>
    </submittedName>
</protein>
<proteinExistence type="predicted"/>
<evidence type="ECO:0000313" key="2">
    <source>
        <dbReference type="Proteomes" id="UP000799755"/>
    </source>
</evidence>
<gene>
    <name evidence="1" type="ORF">BDR25DRAFT_305772</name>
</gene>
<dbReference type="EMBL" id="MU003522">
    <property type="protein sequence ID" value="KAF2466910.1"/>
    <property type="molecule type" value="Genomic_DNA"/>
</dbReference>
<accession>A0ACB6QLA4</accession>